<sequence length="112" mass="12251">MRRRLYDRQPERAALDGEEQELLSLRARRDTRGLPAALEGIDVLRLGEVEPEPPFGLRARNAVNSPAPAREAAEDAPGLSILPSHMLGSGYADDETRSNVSRGGTDFIDRAV</sequence>
<name>A0A9D1FEN7_9FIRM</name>
<evidence type="ECO:0000256" key="1">
    <source>
        <dbReference type="SAM" id="MobiDB-lite"/>
    </source>
</evidence>
<feature type="non-terminal residue" evidence="2">
    <location>
        <position position="112"/>
    </location>
</feature>
<dbReference type="AlphaFoldDB" id="A0A9D1FEN7"/>
<reference evidence="2" key="1">
    <citation type="submission" date="2020-10" db="EMBL/GenBank/DDBJ databases">
        <authorList>
            <person name="Gilroy R."/>
        </authorList>
    </citation>
    <scope>NUCLEOTIDE SEQUENCE</scope>
    <source>
        <strain evidence="2">ChiHjej10B9-9673</strain>
    </source>
</reference>
<dbReference type="Proteomes" id="UP000824001">
    <property type="component" value="Unassembled WGS sequence"/>
</dbReference>
<gene>
    <name evidence="2" type="ORF">IAC18_08180</name>
</gene>
<protein>
    <submittedName>
        <fullName evidence="2">Uncharacterized protein</fullName>
    </submittedName>
</protein>
<comment type="caution">
    <text evidence="2">The sequence shown here is derived from an EMBL/GenBank/DDBJ whole genome shotgun (WGS) entry which is preliminary data.</text>
</comment>
<proteinExistence type="predicted"/>
<evidence type="ECO:0000313" key="3">
    <source>
        <dbReference type="Proteomes" id="UP000824001"/>
    </source>
</evidence>
<evidence type="ECO:0000313" key="2">
    <source>
        <dbReference type="EMBL" id="HIS67529.1"/>
    </source>
</evidence>
<accession>A0A9D1FEN7</accession>
<feature type="region of interest" description="Disordered" evidence="1">
    <location>
        <begin position="57"/>
        <end position="112"/>
    </location>
</feature>
<organism evidence="2 3">
    <name type="scientific">Candidatus Scatomorpha merdipullorum</name>
    <dbReference type="NCBI Taxonomy" id="2840927"/>
    <lineage>
        <taxon>Bacteria</taxon>
        <taxon>Bacillati</taxon>
        <taxon>Bacillota</taxon>
        <taxon>Clostridia</taxon>
        <taxon>Eubacteriales</taxon>
        <taxon>Candidatus Scatomorpha</taxon>
    </lineage>
</organism>
<dbReference type="EMBL" id="DVJK01000233">
    <property type="protein sequence ID" value="HIS67529.1"/>
    <property type="molecule type" value="Genomic_DNA"/>
</dbReference>
<reference evidence="2" key="2">
    <citation type="journal article" date="2021" name="PeerJ">
        <title>Extensive microbial diversity within the chicken gut microbiome revealed by metagenomics and culture.</title>
        <authorList>
            <person name="Gilroy R."/>
            <person name="Ravi A."/>
            <person name="Getino M."/>
            <person name="Pursley I."/>
            <person name="Horton D.L."/>
            <person name="Alikhan N.F."/>
            <person name="Baker D."/>
            <person name="Gharbi K."/>
            <person name="Hall N."/>
            <person name="Watson M."/>
            <person name="Adriaenssens E.M."/>
            <person name="Foster-Nyarko E."/>
            <person name="Jarju S."/>
            <person name="Secka A."/>
            <person name="Antonio M."/>
            <person name="Oren A."/>
            <person name="Chaudhuri R.R."/>
            <person name="La Ragione R."/>
            <person name="Hildebrand F."/>
            <person name="Pallen M.J."/>
        </authorList>
    </citation>
    <scope>NUCLEOTIDE SEQUENCE</scope>
    <source>
        <strain evidence="2">ChiHjej10B9-9673</strain>
    </source>
</reference>